<gene>
    <name evidence="1" type="ORF">CRU91_00370</name>
</gene>
<dbReference type="SUPFAM" id="SSF75005">
    <property type="entry name" value="Arabinanase/levansucrase/invertase"/>
    <property type="match status" value="2"/>
</dbReference>
<keyword evidence="2" id="KW-1185">Reference proteome</keyword>
<organism evidence="1 2">
    <name type="scientific">Aliarcobacter vitoriensis</name>
    <dbReference type="NCBI Taxonomy" id="2011099"/>
    <lineage>
        <taxon>Bacteria</taxon>
        <taxon>Pseudomonadati</taxon>
        <taxon>Campylobacterota</taxon>
        <taxon>Epsilonproteobacteria</taxon>
        <taxon>Campylobacterales</taxon>
        <taxon>Arcobacteraceae</taxon>
        <taxon>Aliarcobacter</taxon>
    </lineage>
</organism>
<dbReference type="RefSeq" id="WP_113892272.1">
    <property type="nucleotide sequence ID" value="NZ_JANJGA010000002.1"/>
</dbReference>
<comment type="caution">
    <text evidence="1">The sequence shown here is derived from an EMBL/GenBank/DDBJ whole genome shotgun (WGS) entry which is preliminary data.</text>
</comment>
<evidence type="ECO:0000313" key="1">
    <source>
        <dbReference type="EMBL" id="RBQ30133.1"/>
    </source>
</evidence>
<protein>
    <recommendedName>
        <fullName evidence="3">Glycosyl hydrolase family 32 N-terminal domain-containing protein</fullName>
    </recommendedName>
</protein>
<dbReference type="Proteomes" id="UP000252669">
    <property type="component" value="Unassembled WGS sequence"/>
</dbReference>
<dbReference type="Gene3D" id="2.115.10.20">
    <property type="entry name" value="Glycosyl hydrolase domain, family 43"/>
    <property type="match status" value="2"/>
</dbReference>
<dbReference type="OrthoDB" id="7064503at2"/>
<dbReference type="AlphaFoldDB" id="A0A366MWA5"/>
<dbReference type="EMBL" id="PDKB01000001">
    <property type="protein sequence ID" value="RBQ30133.1"/>
    <property type="molecule type" value="Genomic_DNA"/>
</dbReference>
<evidence type="ECO:0008006" key="3">
    <source>
        <dbReference type="Google" id="ProtNLM"/>
    </source>
</evidence>
<accession>A0A366MWA5</accession>
<proteinExistence type="predicted"/>
<dbReference type="PANTHER" id="PTHR35279:SF1">
    <property type="entry name" value="ARABINANASE_LEVANSUCRASE_INVERTASE"/>
    <property type="match status" value="1"/>
</dbReference>
<name>A0A366MWA5_9BACT</name>
<sequence length="304" mass="35642">MNWEKLGLIIKPDESIWWLSHYGGPTFVDIYNDEIKLYFVGRDKNGISRIGYAILDKSDLRKVLHISKDPVFDIGKIGYFDENGVSYPWIVRNGNELLLYYVGWTQGGIGGFWTHIGLAKYNIEIKKFERLLNVPIIDRINTEPICSGSCCVIKEGKLWKMWYTSFDRWEENDKPLHYYHIKYATSLDGINWKREGIIAIDFNDEKEYTIAKPMVIYENGIYKMWYSYRGKYYKIGYAESYDGLEWSRMDKKVGINVSSKGWDSEMIEYGYVFDYDNKRYMMYNGNGFGKSGIGLAVMTNKVEE</sequence>
<evidence type="ECO:0000313" key="2">
    <source>
        <dbReference type="Proteomes" id="UP000252669"/>
    </source>
</evidence>
<dbReference type="InterPro" id="IPR023296">
    <property type="entry name" value="Glyco_hydro_beta-prop_sf"/>
</dbReference>
<dbReference type="PANTHER" id="PTHR35279">
    <property type="match status" value="1"/>
</dbReference>
<reference evidence="1 2" key="1">
    <citation type="submission" date="2017-10" db="EMBL/GenBank/DDBJ databases">
        <title>Genomics of the genus Arcobacter.</title>
        <authorList>
            <person name="Perez-Cataluna A."/>
            <person name="Figueras M.J."/>
        </authorList>
    </citation>
    <scope>NUCLEOTIDE SEQUENCE [LARGE SCALE GENOMIC DNA]</scope>
    <source>
        <strain evidence="1 2">CECT 9230</strain>
    </source>
</reference>